<dbReference type="PANTHER" id="PTHR43384">
    <property type="entry name" value="SEPTUM SITE-DETERMINING PROTEIN MIND HOMOLOG, CHLOROPLASTIC-RELATED"/>
    <property type="match status" value="1"/>
</dbReference>
<dbReference type="InterPro" id="IPR050625">
    <property type="entry name" value="ParA/MinD_ATPase"/>
</dbReference>
<protein>
    <submittedName>
        <fullName evidence="2">CpaE family protein</fullName>
    </submittedName>
</protein>
<dbReference type="SUPFAM" id="SSF52540">
    <property type="entry name" value="P-loop containing nucleoside triphosphate hydrolases"/>
    <property type="match status" value="1"/>
</dbReference>
<organism evidence="2 3">
    <name type="scientific">Geodermatophilus maliterrae</name>
    <dbReference type="NCBI Taxonomy" id="3162531"/>
    <lineage>
        <taxon>Bacteria</taxon>
        <taxon>Bacillati</taxon>
        <taxon>Actinomycetota</taxon>
        <taxon>Actinomycetes</taxon>
        <taxon>Geodermatophilales</taxon>
        <taxon>Geodermatophilaceae</taxon>
        <taxon>Geodermatophilus</taxon>
    </lineage>
</organism>
<reference evidence="2 3" key="1">
    <citation type="submission" date="2024-06" db="EMBL/GenBank/DDBJ databases">
        <title>Draft genome sequence of Geodermatophilus badlandi, a novel member of the Geodermatophilaceae isolated from badland sedimentary rocks in the Red desert, Wyoming, USA.</title>
        <authorList>
            <person name="Ben Tekaya S."/>
            <person name="Nouioui I."/>
            <person name="Flores G.M."/>
            <person name="Shaal M.N."/>
            <person name="Bredoire F."/>
            <person name="Basile F."/>
            <person name="Van Diepen L."/>
            <person name="Ward N.L."/>
        </authorList>
    </citation>
    <scope>NUCLEOTIDE SEQUENCE [LARGE SCALE GENOMIC DNA]</scope>
    <source>
        <strain evidence="2 3">WL48A</strain>
    </source>
</reference>
<evidence type="ECO:0000256" key="1">
    <source>
        <dbReference type="SAM" id="MobiDB-lite"/>
    </source>
</evidence>
<dbReference type="Gene3D" id="3.40.50.300">
    <property type="entry name" value="P-loop containing nucleotide triphosphate hydrolases"/>
    <property type="match status" value="1"/>
</dbReference>
<dbReference type="InterPro" id="IPR027417">
    <property type="entry name" value="P-loop_NTPase"/>
</dbReference>
<feature type="non-terminal residue" evidence="2">
    <location>
        <position position="1"/>
    </location>
</feature>
<evidence type="ECO:0000313" key="3">
    <source>
        <dbReference type="Proteomes" id="UP001560045"/>
    </source>
</evidence>
<dbReference type="RefSeq" id="WP_369210627.1">
    <property type="nucleotide sequence ID" value="NZ_JBFNXQ010000180.1"/>
</dbReference>
<accession>A0ABV3XMK4</accession>
<feature type="region of interest" description="Disordered" evidence="1">
    <location>
        <begin position="170"/>
        <end position="201"/>
    </location>
</feature>
<evidence type="ECO:0000313" key="2">
    <source>
        <dbReference type="EMBL" id="MEX5721838.1"/>
    </source>
</evidence>
<proteinExistence type="predicted"/>
<gene>
    <name evidence="2" type="ORF">ABQ292_26165</name>
</gene>
<dbReference type="EMBL" id="JBFNXQ010000180">
    <property type="protein sequence ID" value="MEX5721838.1"/>
    <property type="molecule type" value="Genomic_DNA"/>
</dbReference>
<dbReference type="PANTHER" id="PTHR43384:SF11">
    <property type="entry name" value="SEPTUM SITE DETERMINING PROTEIN"/>
    <property type="match status" value="1"/>
</dbReference>
<comment type="caution">
    <text evidence="2">The sequence shown here is derived from an EMBL/GenBank/DDBJ whole genome shotgun (WGS) entry which is preliminary data.</text>
</comment>
<keyword evidence="3" id="KW-1185">Reference proteome</keyword>
<sequence length="479" mass="49053">TTGAGHVPLGPAVRAGRSLRAGCTVGWGGAVRGLRSPAGARHPCRTHGLMALQVVTAVTGAAWESALVGALDRVDHGVTVVRRCVDASDLLATAATGTAQAALLSADLRRLDAEAVARLAAAGVAVVGLADPHDERAGERLRALGVPTVLPADAAPEEVVRALRQAVAGGTPAGRDVADPRAALPLPDVGERPPDEPGLPRGRVVAVWGPTGAPGRTTVAVGLADEAARLGVPTLLVDADVYGGVVAQVLGLLDESPGLAGATRQAAAGTLDGAALGRLAWSVRPHLSVLTGLARADRWPELRPRAVAAVLDEARRSAALTVVDCAFNLEEDEELSFDTAAPRRNGATVTVLEAADDVLCVSGADPVALQRTIRALGQLRDLLPEVEPAVVVNQVRRGPVPGDPRREIGEALERFAGREVRAFLPADRRATDAALASGRTLAEVASGSPLRAGLRSLAASLAQVPEPAGGRRRGRQRAG</sequence>
<dbReference type="Proteomes" id="UP001560045">
    <property type="component" value="Unassembled WGS sequence"/>
</dbReference>
<name>A0ABV3XMK4_9ACTN</name>